<organism evidence="2 3">
    <name type="scientific">Apophysomyces ossiformis</name>
    <dbReference type="NCBI Taxonomy" id="679940"/>
    <lineage>
        <taxon>Eukaryota</taxon>
        <taxon>Fungi</taxon>
        <taxon>Fungi incertae sedis</taxon>
        <taxon>Mucoromycota</taxon>
        <taxon>Mucoromycotina</taxon>
        <taxon>Mucoromycetes</taxon>
        <taxon>Mucorales</taxon>
        <taxon>Mucorineae</taxon>
        <taxon>Mucoraceae</taxon>
        <taxon>Apophysomyces</taxon>
    </lineage>
</organism>
<accession>A0A8H7BR96</accession>
<dbReference type="Proteomes" id="UP000605846">
    <property type="component" value="Unassembled WGS sequence"/>
</dbReference>
<keyword evidence="1" id="KW-0472">Membrane</keyword>
<dbReference type="AlphaFoldDB" id="A0A8H7BR96"/>
<sequence length="172" mass="19242">MVIFYFGEILLSILETVHVIKGTDGTHSTDGIAWPAEAVKNGLYVIIICVVMAVVVFLMAKFFGPQDAVTKYHMEGEEEGGRKMSPWMAFVDGYLWYIPMFLYSVLCCGVDSYRLAKKRVELKARKKRGEITMGDTNQHLLQTKAEIPSITEDINHPAYPAPIVQNPSSVPV</sequence>
<evidence type="ECO:0000313" key="2">
    <source>
        <dbReference type="EMBL" id="KAF7728328.1"/>
    </source>
</evidence>
<keyword evidence="3" id="KW-1185">Reference proteome</keyword>
<evidence type="ECO:0000313" key="3">
    <source>
        <dbReference type="Proteomes" id="UP000605846"/>
    </source>
</evidence>
<protein>
    <submittedName>
        <fullName evidence="2">Uncharacterized protein</fullName>
    </submittedName>
</protein>
<name>A0A8H7BR96_9FUNG</name>
<dbReference type="OrthoDB" id="5348404at2759"/>
<gene>
    <name evidence="2" type="ORF">EC973_006269</name>
</gene>
<reference evidence="2" key="1">
    <citation type="submission" date="2020-01" db="EMBL/GenBank/DDBJ databases">
        <title>Genome Sequencing of Three Apophysomyces-Like Fungal Strains Confirms a Novel Fungal Genus in the Mucoromycota with divergent Burkholderia-like Endosymbiotic Bacteria.</title>
        <authorList>
            <person name="Stajich J.E."/>
            <person name="Macias A.M."/>
            <person name="Carter-House D."/>
            <person name="Lovett B."/>
            <person name="Kasson L.R."/>
            <person name="Berry K."/>
            <person name="Grigoriev I."/>
            <person name="Chang Y."/>
            <person name="Spatafora J."/>
            <person name="Kasson M.T."/>
        </authorList>
    </citation>
    <scope>NUCLEOTIDE SEQUENCE</scope>
    <source>
        <strain evidence="2">NRRL A-21654</strain>
    </source>
</reference>
<feature type="transmembrane region" description="Helical" evidence="1">
    <location>
        <begin position="94"/>
        <end position="116"/>
    </location>
</feature>
<dbReference type="EMBL" id="JABAYA010000039">
    <property type="protein sequence ID" value="KAF7728328.1"/>
    <property type="molecule type" value="Genomic_DNA"/>
</dbReference>
<feature type="transmembrane region" description="Helical" evidence="1">
    <location>
        <begin position="43"/>
        <end position="64"/>
    </location>
</feature>
<comment type="caution">
    <text evidence="2">The sequence shown here is derived from an EMBL/GenBank/DDBJ whole genome shotgun (WGS) entry which is preliminary data.</text>
</comment>
<keyword evidence="1" id="KW-0812">Transmembrane</keyword>
<keyword evidence="1" id="KW-1133">Transmembrane helix</keyword>
<evidence type="ECO:0000256" key="1">
    <source>
        <dbReference type="SAM" id="Phobius"/>
    </source>
</evidence>
<proteinExistence type="predicted"/>